<dbReference type="Proteomes" id="UP000191112">
    <property type="component" value="Unassembled WGS sequence"/>
</dbReference>
<dbReference type="RefSeq" id="WP_079667713.1">
    <property type="nucleotide sequence ID" value="NZ_FUYZ01000009.1"/>
</dbReference>
<dbReference type="Gene3D" id="2.30.30.40">
    <property type="entry name" value="SH3 Domains"/>
    <property type="match status" value="1"/>
</dbReference>
<gene>
    <name evidence="1" type="ORF">SAMN05660477_02518</name>
</gene>
<dbReference type="EMBL" id="FUYZ01000009">
    <property type="protein sequence ID" value="SKC02595.1"/>
    <property type="molecule type" value="Genomic_DNA"/>
</dbReference>
<name>A0A1T5G284_9FLAO</name>
<keyword evidence="2" id="KW-1185">Reference proteome</keyword>
<proteinExistence type="predicted"/>
<organism evidence="1 2">
    <name type="scientific">Soonwooa buanensis</name>
    <dbReference type="NCBI Taxonomy" id="619805"/>
    <lineage>
        <taxon>Bacteria</taxon>
        <taxon>Pseudomonadati</taxon>
        <taxon>Bacteroidota</taxon>
        <taxon>Flavobacteriia</taxon>
        <taxon>Flavobacteriales</taxon>
        <taxon>Weeksellaceae</taxon>
        <taxon>Chryseobacterium group</taxon>
        <taxon>Soonwooa</taxon>
    </lineage>
</organism>
<dbReference type="STRING" id="619805.SAMN05660477_02518"/>
<protein>
    <submittedName>
        <fullName evidence="1">SH3 domain-containing protein</fullName>
    </submittedName>
</protein>
<dbReference type="OrthoDB" id="743724at2"/>
<reference evidence="1 2" key="1">
    <citation type="submission" date="2017-02" db="EMBL/GenBank/DDBJ databases">
        <authorList>
            <person name="Peterson S.W."/>
        </authorList>
    </citation>
    <scope>NUCLEOTIDE SEQUENCE [LARGE SCALE GENOMIC DNA]</scope>
    <source>
        <strain evidence="1 2">DSM 22323</strain>
    </source>
</reference>
<accession>A0A1T5G284</accession>
<dbReference type="AlphaFoldDB" id="A0A1T5G284"/>
<evidence type="ECO:0000313" key="2">
    <source>
        <dbReference type="Proteomes" id="UP000191112"/>
    </source>
</evidence>
<evidence type="ECO:0000313" key="1">
    <source>
        <dbReference type="EMBL" id="SKC02595.1"/>
    </source>
</evidence>
<sequence>MLRYLIFSFLFTIGFFNAQSEVAYAYVDNGLYANSVFNHQKNEMVKVYVDQTKIRELPTLTSKVVDSVSHNKSLKIIEVTGAVTQLGERAANWLRVAYDNKTGFIWSGNLAISQFSKDGVDILFGIPSTETKINPDNISYKGLVGGIKYFKNANLISEKNFDAGTTENLSAHTLTVEKATRLKNIDYTINTMVSGEACGIPTYEQTIFVTKDNLILLPKTESVADGGIFYHSESIELPSAENKLNNQFYYILEKGQTDDNDVTTGEKIKNLYQWDGQDFKNIKTIKEAIKS</sequence>